<proteinExistence type="predicted"/>
<evidence type="ECO:0000313" key="2">
    <source>
        <dbReference type="Proteomes" id="UP000017559"/>
    </source>
</evidence>
<dbReference type="KEGG" id="mrr:Moror_11079"/>
<sequence length="118" mass="13247">MKRSAAIHHQRSGRHMSCCIVSVCRDAFDPRIDTLINSGIDFCSQIHCSYEADEASFALHEDTESSGRSIRPVSVIENAVRLYKDEGIRRNAICPRRMDTKAVLANGLLGWEKVQTLL</sequence>
<keyword evidence="2" id="KW-1185">Reference proteome</keyword>
<dbReference type="EMBL" id="AWSO01001348">
    <property type="protein sequence ID" value="ESK84227.1"/>
    <property type="molecule type" value="Genomic_DNA"/>
</dbReference>
<dbReference type="HOGENOM" id="CLU_2073774_0_0_1"/>
<organism evidence="1 2">
    <name type="scientific">Moniliophthora roreri (strain MCA 2997)</name>
    <name type="common">Cocoa frosty pod rot fungus</name>
    <name type="synonym">Crinipellis roreri</name>
    <dbReference type="NCBI Taxonomy" id="1381753"/>
    <lineage>
        <taxon>Eukaryota</taxon>
        <taxon>Fungi</taxon>
        <taxon>Dikarya</taxon>
        <taxon>Basidiomycota</taxon>
        <taxon>Agaricomycotina</taxon>
        <taxon>Agaricomycetes</taxon>
        <taxon>Agaricomycetidae</taxon>
        <taxon>Agaricales</taxon>
        <taxon>Marasmiineae</taxon>
        <taxon>Marasmiaceae</taxon>
        <taxon>Moniliophthora</taxon>
    </lineage>
</organism>
<evidence type="ECO:0000313" key="1">
    <source>
        <dbReference type="EMBL" id="ESK84227.1"/>
    </source>
</evidence>
<protein>
    <submittedName>
        <fullName evidence="1">Uncharacterized protein</fullName>
    </submittedName>
</protein>
<reference evidence="1 2" key="1">
    <citation type="journal article" date="2014" name="BMC Genomics">
        <title>Genome and secretome analysis of the hemibiotrophic fungal pathogen, Moniliophthora roreri, which causes frosty pod rot disease of cacao: mechanisms of the biotrophic and necrotrophic phases.</title>
        <authorList>
            <person name="Meinhardt L.W."/>
            <person name="Costa G.G.L."/>
            <person name="Thomazella D.P.T."/>
            <person name="Teixeira P.J.P.L."/>
            <person name="Carazzolle M.F."/>
            <person name="Schuster S.C."/>
            <person name="Carlson J.E."/>
            <person name="Guiltinan M.J."/>
            <person name="Mieczkowski P."/>
            <person name="Farmer A."/>
            <person name="Ramaraj T."/>
            <person name="Crozier J."/>
            <person name="Davis R.E."/>
            <person name="Shao J."/>
            <person name="Melnick R.L."/>
            <person name="Pereira G.A.G."/>
            <person name="Bailey B.A."/>
        </authorList>
    </citation>
    <scope>NUCLEOTIDE SEQUENCE [LARGE SCALE GENOMIC DNA]</scope>
    <source>
        <strain evidence="1 2">MCA 2997</strain>
    </source>
</reference>
<comment type="caution">
    <text evidence="1">The sequence shown here is derived from an EMBL/GenBank/DDBJ whole genome shotgun (WGS) entry which is preliminary data.</text>
</comment>
<dbReference type="AlphaFoldDB" id="V2WRP4"/>
<accession>V2WRP4</accession>
<dbReference type="Proteomes" id="UP000017559">
    <property type="component" value="Unassembled WGS sequence"/>
</dbReference>
<gene>
    <name evidence="1" type="ORF">Moror_11079</name>
</gene>
<name>V2WRP4_MONRO</name>